<name>A0A3B0CGH0_9BACL</name>
<dbReference type="InterPro" id="IPR039420">
    <property type="entry name" value="WalR-like"/>
</dbReference>
<dbReference type="AlphaFoldDB" id="A0A3B0CGH0"/>
<dbReference type="PANTHER" id="PTHR48111">
    <property type="entry name" value="REGULATOR OF RPOS"/>
    <property type="match status" value="1"/>
</dbReference>
<dbReference type="InterPro" id="IPR036388">
    <property type="entry name" value="WH-like_DNA-bd_sf"/>
</dbReference>
<evidence type="ECO:0000313" key="11">
    <source>
        <dbReference type="Proteomes" id="UP000282311"/>
    </source>
</evidence>
<protein>
    <submittedName>
        <fullName evidence="10">DNA-binding response regulator</fullName>
    </submittedName>
</protein>
<keyword evidence="11" id="KW-1185">Reference proteome</keyword>
<evidence type="ECO:0000256" key="4">
    <source>
        <dbReference type="ARBA" id="ARBA00023125"/>
    </source>
</evidence>
<dbReference type="PANTHER" id="PTHR48111:SF1">
    <property type="entry name" value="TWO-COMPONENT RESPONSE REGULATOR ORR33"/>
    <property type="match status" value="1"/>
</dbReference>
<dbReference type="InterPro" id="IPR011006">
    <property type="entry name" value="CheY-like_superfamily"/>
</dbReference>
<dbReference type="EMBL" id="RBAH01000006">
    <property type="protein sequence ID" value="RKN84935.1"/>
    <property type="molecule type" value="Genomic_DNA"/>
</dbReference>
<evidence type="ECO:0000256" key="3">
    <source>
        <dbReference type="ARBA" id="ARBA00023015"/>
    </source>
</evidence>
<dbReference type="InterPro" id="IPR001789">
    <property type="entry name" value="Sig_transdc_resp-reg_receiver"/>
</dbReference>
<dbReference type="Pfam" id="PF00486">
    <property type="entry name" value="Trans_reg_C"/>
    <property type="match status" value="1"/>
</dbReference>
<dbReference type="Gene3D" id="1.10.10.10">
    <property type="entry name" value="Winged helix-like DNA-binding domain superfamily/Winged helix DNA-binding domain"/>
    <property type="match status" value="1"/>
</dbReference>
<keyword evidence="2" id="KW-0902">Two-component regulatory system</keyword>
<dbReference type="CDD" id="cd00383">
    <property type="entry name" value="trans_reg_C"/>
    <property type="match status" value="1"/>
</dbReference>
<dbReference type="Gene3D" id="3.40.50.2300">
    <property type="match status" value="1"/>
</dbReference>
<feature type="DNA-binding region" description="OmpR/PhoB-type" evidence="7">
    <location>
        <begin position="133"/>
        <end position="234"/>
    </location>
</feature>
<keyword evidence="3" id="KW-0805">Transcription regulation</keyword>
<evidence type="ECO:0000256" key="7">
    <source>
        <dbReference type="PROSITE-ProRule" id="PRU01091"/>
    </source>
</evidence>
<evidence type="ECO:0000313" key="10">
    <source>
        <dbReference type="EMBL" id="RKN84935.1"/>
    </source>
</evidence>
<dbReference type="PROSITE" id="PS50110">
    <property type="entry name" value="RESPONSE_REGULATORY"/>
    <property type="match status" value="1"/>
</dbReference>
<comment type="caution">
    <text evidence="10">The sequence shown here is derived from an EMBL/GenBank/DDBJ whole genome shotgun (WGS) entry which is preliminary data.</text>
</comment>
<evidence type="ECO:0000256" key="2">
    <source>
        <dbReference type="ARBA" id="ARBA00023012"/>
    </source>
</evidence>
<dbReference type="SUPFAM" id="SSF52172">
    <property type="entry name" value="CheY-like"/>
    <property type="match status" value="1"/>
</dbReference>
<dbReference type="PROSITE" id="PS51755">
    <property type="entry name" value="OMPR_PHOB"/>
    <property type="match status" value="1"/>
</dbReference>
<dbReference type="GO" id="GO:0005829">
    <property type="term" value="C:cytosol"/>
    <property type="evidence" value="ECO:0007669"/>
    <property type="project" value="TreeGrafter"/>
</dbReference>
<organism evidence="10 11">
    <name type="scientific">Paenibacillus ginsengarvi</name>
    <dbReference type="NCBI Taxonomy" id="400777"/>
    <lineage>
        <taxon>Bacteria</taxon>
        <taxon>Bacillati</taxon>
        <taxon>Bacillota</taxon>
        <taxon>Bacilli</taxon>
        <taxon>Bacillales</taxon>
        <taxon>Paenibacillaceae</taxon>
        <taxon>Paenibacillus</taxon>
    </lineage>
</organism>
<dbReference type="InterPro" id="IPR016032">
    <property type="entry name" value="Sig_transdc_resp-reg_C-effctor"/>
</dbReference>
<feature type="domain" description="Response regulatory" evidence="8">
    <location>
        <begin position="7"/>
        <end position="120"/>
    </location>
</feature>
<evidence type="ECO:0000259" key="9">
    <source>
        <dbReference type="PROSITE" id="PS51755"/>
    </source>
</evidence>
<dbReference type="Proteomes" id="UP000282311">
    <property type="component" value="Unassembled WGS sequence"/>
</dbReference>
<dbReference type="GO" id="GO:0006355">
    <property type="term" value="P:regulation of DNA-templated transcription"/>
    <property type="evidence" value="ECO:0007669"/>
    <property type="project" value="InterPro"/>
</dbReference>
<dbReference type="SMART" id="SM00448">
    <property type="entry name" value="REC"/>
    <property type="match status" value="1"/>
</dbReference>
<dbReference type="InterPro" id="IPR001867">
    <property type="entry name" value="OmpR/PhoB-type_DNA-bd"/>
</dbReference>
<dbReference type="GO" id="GO:0000976">
    <property type="term" value="F:transcription cis-regulatory region binding"/>
    <property type="evidence" value="ECO:0007669"/>
    <property type="project" value="TreeGrafter"/>
</dbReference>
<sequence>MEEVRLHILIVEDEPKIRDVLIAYFEKEGWKTDFTSNGIEAVQKFDYHQHDLIILDLMLEGLPGEEVCSRIREKSNVPIIMVTSKSREIDTINGLNLGADDYIVKPFRAKELIARIYALFRRIAPARREHNEEHIISFYGGKLIVDTESREVTTDGRLAPLTATEFKLLSVLIRKPNKVYSRADLSYTVQGYRFQGDGRAIDAHVKNLRKKIEPDPGNPLYIVTVVGTGYKFSMQPDEP</sequence>
<keyword evidence="5" id="KW-0804">Transcription</keyword>
<evidence type="ECO:0000256" key="5">
    <source>
        <dbReference type="ARBA" id="ARBA00023163"/>
    </source>
</evidence>
<dbReference type="SUPFAM" id="SSF46894">
    <property type="entry name" value="C-terminal effector domain of the bipartite response regulators"/>
    <property type="match status" value="1"/>
</dbReference>
<reference evidence="10 11" key="1">
    <citation type="journal article" date="2007" name="Int. J. Syst. Evol. Microbiol.">
        <title>Paenibacillus ginsengarvi sp. nov., isolated from soil from ginseng cultivation.</title>
        <authorList>
            <person name="Yoon M.H."/>
            <person name="Ten L.N."/>
            <person name="Im W.T."/>
        </authorList>
    </citation>
    <scope>NUCLEOTIDE SEQUENCE [LARGE SCALE GENOMIC DNA]</scope>
    <source>
        <strain evidence="10 11">KCTC 13059</strain>
    </source>
</reference>
<gene>
    <name evidence="10" type="ORF">D7M11_10420</name>
</gene>
<evidence type="ECO:0000259" key="8">
    <source>
        <dbReference type="PROSITE" id="PS50110"/>
    </source>
</evidence>
<dbReference type="CDD" id="cd17574">
    <property type="entry name" value="REC_OmpR"/>
    <property type="match status" value="1"/>
</dbReference>
<keyword evidence="4 7" id="KW-0238">DNA-binding</keyword>
<feature type="modified residue" description="4-aspartylphosphate" evidence="6">
    <location>
        <position position="56"/>
    </location>
</feature>
<feature type="domain" description="OmpR/PhoB-type" evidence="9">
    <location>
        <begin position="133"/>
        <end position="234"/>
    </location>
</feature>
<dbReference type="Gene3D" id="6.10.250.690">
    <property type="match status" value="1"/>
</dbReference>
<accession>A0A3B0CGH0</accession>
<dbReference type="GO" id="GO:0032993">
    <property type="term" value="C:protein-DNA complex"/>
    <property type="evidence" value="ECO:0007669"/>
    <property type="project" value="TreeGrafter"/>
</dbReference>
<keyword evidence="1 6" id="KW-0597">Phosphoprotein</keyword>
<proteinExistence type="predicted"/>
<dbReference type="SMART" id="SM00862">
    <property type="entry name" value="Trans_reg_C"/>
    <property type="match status" value="1"/>
</dbReference>
<dbReference type="Pfam" id="PF00072">
    <property type="entry name" value="Response_reg"/>
    <property type="match status" value="1"/>
</dbReference>
<dbReference type="GO" id="GO:0000156">
    <property type="term" value="F:phosphorelay response regulator activity"/>
    <property type="evidence" value="ECO:0007669"/>
    <property type="project" value="TreeGrafter"/>
</dbReference>
<dbReference type="OrthoDB" id="9802426at2"/>
<evidence type="ECO:0000256" key="6">
    <source>
        <dbReference type="PROSITE-ProRule" id="PRU00169"/>
    </source>
</evidence>
<dbReference type="FunFam" id="3.40.50.2300:FF:000001">
    <property type="entry name" value="DNA-binding response regulator PhoB"/>
    <property type="match status" value="1"/>
</dbReference>
<evidence type="ECO:0000256" key="1">
    <source>
        <dbReference type="ARBA" id="ARBA00022553"/>
    </source>
</evidence>